<evidence type="ECO:0000313" key="2">
    <source>
        <dbReference type="EMBL" id="SDJ25626.1"/>
    </source>
</evidence>
<evidence type="ECO:0000313" key="3">
    <source>
        <dbReference type="Proteomes" id="UP000198917"/>
    </source>
</evidence>
<gene>
    <name evidence="2" type="ORF">SAMN05428983_0849</name>
</gene>
<feature type="compositionally biased region" description="Basic and acidic residues" evidence="1">
    <location>
        <begin position="1"/>
        <end position="12"/>
    </location>
</feature>
<comment type="caution">
    <text evidence="2">The sequence shown here is derived from an EMBL/GenBank/DDBJ whole genome shotgun (WGS) entry which is preliminary data.</text>
</comment>
<reference evidence="2 3" key="1">
    <citation type="submission" date="2016-10" db="EMBL/GenBank/DDBJ databases">
        <authorList>
            <person name="Varghese N."/>
            <person name="Submissions S."/>
        </authorList>
    </citation>
    <scope>NUCLEOTIDE SEQUENCE [LARGE SCALE GENOMIC DNA]</scope>
    <source>
        <strain evidence="2 3">PDC82</strain>
    </source>
</reference>
<evidence type="ECO:0000256" key="1">
    <source>
        <dbReference type="SAM" id="MobiDB-lite"/>
    </source>
</evidence>
<proteinExistence type="predicted"/>
<organism evidence="2 3">
    <name type="scientific">Agrobacterium fabrum</name>
    <dbReference type="NCBI Taxonomy" id="1176649"/>
    <lineage>
        <taxon>Bacteria</taxon>
        <taxon>Pseudomonadati</taxon>
        <taxon>Pseudomonadota</taxon>
        <taxon>Alphaproteobacteria</taxon>
        <taxon>Hyphomicrobiales</taxon>
        <taxon>Rhizobiaceae</taxon>
        <taxon>Rhizobium/Agrobacterium group</taxon>
        <taxon>Agrobacterium</taxon>
        <taxon>Agrobacterium tumefaciens complex</taxon>
    </lineage>
</organism>
<dbReference type="Proteomes" id="UP000198917">
    <property type="component" value="Unassembled WGS sequence"/>
</dbReference>
<sequence>MMTEADIARSARDNTISSRRSPAYRQWIHETAVPMREELAPGTPLSEFRGELLERFIDGSIRCLVEETGLRAHQQSRYAR</sequence>
<dbReference type="AlphaFoldDB" id="A0A7Z7BHM8"/>
<accession>A0A7Z7BHM8</accession>
<dbReference type="EMBL" id="FNEW01000001">
    <property type="protein sequence ID" value="SDJ25626.1"/>
    <property type="molecule type" value="Genomic_DNA"/>
</dbReference>
<name>A0A7Z7BHM8_9HYPH</name>
<protein>
    <submittedName>
        <fullName evidence="2">Uncharacterized protein</fullName>
    </submittedName>
</protein>
<feature type="region of interest" description="Disordered" evidence="1">
    <location>
        <begin position="1"/>
        <end position="20"/>
    </location>
</feature>